<reference evidence="1" key="2">
    <citation type="journal article" date="2021" name="Genome Biol. Evol.">
        <title>Developing a high-quality reference genome for a parasitic bivalve with doubly uniparental inheritance (Bivalvia: Unionida).</title>
        <authorList>
            <person name="Smith C.H."/>
        </authorList>
    </citation>
    <scope>NUCLEOTIDE SEQUENCE</scope>
    <source>
        <strain evidence="1">CHS0354</strain>
        <tissue evidence="1">Mantle</tissue>
    </source>
</reference>
<comment type="caution">
    <text evidence="1">The sequence shown here is derived from an EMBL/GenBank/DDBJ whole genome shotgun (WGS) entry which is preliminary data.</text>
</comment>
<name>A0AAE0W173_9BIVA</name>
<proteinExistence type="predicted"/>
<reference evidence="1" key="1">
    <citation type="journal article" date="2021" name="Genome Biol. Evol.">
        <title>A High-Quality Reference Genome for a Parasitic Bivalve with Doubly Uniparental Inheritance (Bivalvia: Unionida).</title>
        <authorList>
            <person name="Smith C.H."/>
        </authorList>
    </citation>
    <scope>NUCLEOTIDE SEQUENCE</scope>
    <source>
        <strain evidence="1">CHS0354</strain>
    </source>
</reference>
<evidence type="ECO:0000313" key="1">
    <source>
        <dbReference type="EMBL" id="KAK3596535.1"/>
    </source>
</evidence>
<sequence>MDIQDFIAKNQTGSIRPERINYEDYFEDAKSVDKSPPLTKSALAPREIFKGVLMPSCARLLPMLPPRT</sequence>
<gene>
    <name evidence="1" type="ORF">CHS0354_013216</name>
</gene>
<keyword evidence="2" id="KW-1185">Reference proteome</keyword>
<dbReference type="AlphaFoldDB" id="A0AAE0W173"/>
<reference evidence="1" key="3">
    <citation type="submission" date="2023-05" db="EMBL/GenBank/DDBJ databases">
        <authorList>
            <person name="Smith C.H."/>
        </authorList>
    </citation>
    <scope>NUCLEOTIDE SEQUENCE</scope>
    <source>
        <strain evidence="1">CHS0354</strain>
        <tissue evidence="1">Mantle</tissue>
    </source>
</reference>
<dbReference type="Proteomes" id="UP001195483">
    <property type="component" value="Unassembled WGS sequence"/>
</dbReference>
<protein>
    <submittedName>
        <fullName evidence="1">Uncharacterized protein</fullName>
    </submittedName>
</protein>
<accession>A0AAE0W173</accession>
<dbReference type="EMBL" id="JAEAOA010000802">
    <property type="protein sequence ID" value="KAK3596535.1"/>
    <property type="molecule type" value="Genomic_DNA"/>
</dbReference>
<organism evidence="1 2">
    <name type="scientific">Potamilus streckersoni</name>
    <dbReference type="NCBI Taxonomy" id="2493646"/>
    <lineage>
        <taxon>Eukaryota</taxon>
        <taxon>Metazoa</taxon>
        <taxon>Spiralia</taxon>
        <taxon>Lophotrochozoa</taxon>
        <taxon>Mollusca</taxon>
        <taxon>Bivalvia</taxon>
        <taxon>Autobranchia</taxon>
        <taxon>Heteroconchia</taxon>
        <taxon>Palaeoheterodonta</taxon>
        <taxon>Unionida</taxon>
        <taxon>Unionoidea</taxon>
        <taxon>Unionidae</taxon>
        <taxon>Ambleminae</taxon>
        <taxon>Lampsilini</taxon>
        <taxon>Potamilus</taxon>
    </lineage>
</organism>
<evidence type="ECO:0000313" key="2">
    <source>
        <dbReference type="Proteomes" id="UP001195483"/>
    </source>
</evidence>